<feature type="region of interest" description="Disordered" evidence="1">
    <location>
        <begin position="1"/>
        <end position="29"/>
    </location>
</feature>
<dbReference type="Proteomes" id="UP000031838">
    <property type="component" value="Chromosome 1"/>
</dbReference>
<organism evidence="2 3">
    <name type="scientific">Burkholderia plantarii</name>
    <dbReference type="NCBI Taxonomy" id="41899"/>
    <lineage>
        <taxon>Bacteria</taxon>
        <taxon>Pseudomonadati</taxon>
        <taxon>Pseudomonadota</taxon>
        <taxon>Betaproteobacteria</taxon>
        <taxon>Burkholderiales</taxon>
        <taxon>Burkholderiaceae</taxon>
        <taxon>Burkholderia</taxon>
    </lineage>
</organism>
<dbReference type="KEGG" id="bgp:BGL_1c29030"/>
<evidence type="ECO:0000256" key="1">
    <source>
        <dbReference type="SAM" id="MobiDB-lite"/>
    </source>
</evidence>
<feature type="compositionally biased region" description="Basic and acidic residues" evidence="1">
    <location>
        <begin position="1"/>
        <end position="10"/>
    </location>
</feature>
<gene>
    <name evidence="2" type="ORF">BGL_1c29030</name>
</gene>
<evidence type="ECO:0000313" key="2">
    <source>
        <dbReference type="EMBL" id="AJK47380.1"/>
    </source>
</evidence>
<protein>
    <submittedName>
        <fullName evidence="2">Uncharacterized protein</fullName>
    </submittedName>
</protein>
<dbReference type="EMBL" id="CP002580">
    <property type="protein sequence ID" value="AJK47380.1"/>
    <property type="molecule type" value="Genomic_DNA"/>
</dbReference>
<sequence>MSRAGKERHGPARRIVGRHPPDALAHGPTDHLAAPVFLLQTPATPAASGISHRPPGKLRKPANASRATNATVTPPITTTNRRMEQAAMQDPKQLPPIDEVIFADDFLRADENGLPAASRGNRQFLRAFFGTAAARLGWRVREISPQSQGGEIPLADIMAALNLPRSPDGWAAACTADLGRAANHLHHLALTPASLVIGWGMPPSVLQYIDRQGAAFIDVEIHSIRFTRDLHLAMRTNDAGIRHELEQLRIDDELFWAAAAGLRGHFARRAKTFVARPDLSVGVFVGQMDIDLALVRDGRLIGPADFIEPIAQWAQQVDLLAICPHPAQKDTSLLHALLDRIPNATLISRNTYNLLCAENLAFVGAISSGVLKEAAYLGCNDIRQLAVDDRNIASRLPATCSPWIPVRLEVASRGSLDALSKARQGSPVPPAPAGRPAAFPDDMLNTIFGYRWGFDPSANGLPELPTLAPGASLSIAADAPGAASAAFAHGWHAPEPWGVWSAEPRACLAVLLEDLEPGVGYELSLYGHPWVPAGATPPAIRLVVNGRECQLRSSQESGMEWALQLDADTLGRRLLLITADVRGALRPCDVGGAPNDTRAFGLGMRYLTLQKIAPAEAEPEAEPEPEPKPEAV</sequence>
<keyword evidence="3" id="KW-1185">Reference proteome</keyword>
<accession>A0A0B6S256</accession>
<proteinExistence type="predicted"/>
<dbReference type="AlphaFoldDB" id="A0A0B6S256"/>
<reference evidence="2 3" key="2">
    <citation type="journal article" date="2016" name="Appl. Microbiol. Biotechnol.">
        <title>Mutations improving production and secretion of extracellular lipase by Burkholderia glumae PG1.</title>
        <authorList>
            <person name="Knapp A."/>
            <person name="Voget S."/>
            <person name="Gao R."/>
            <person name="Zaburannyi N."/>
            <person name="Krysciak D."/>
            <person name="Breuer M."/>
            <person name="Hauer B."/>
            <person name="Streit W.R."/>
            <person name="Muller R."/>
            <person name="Daniel R."/>
            <person name="Jaeger K.E."/>
        </authorList>
    </citation>
    <scope>NUCLEOTIDE SEQUENCE [LARGE SCALE GENOMIC DNA]</scope>
    <source>
        <strain evidence="2 3">PG1</strain>
    </source>
</reference>
<reference evidence="3" key="1">
    <citation type="submission" date="2011-03" db="EMBL/GenBank/DDBJ databases">
        <authorList>
            <person name="Voget S."/>
            <person name="Streit W.R."/>
            <person name="Jaeger K.E."/>
            <person name="Daniel R."/>
        </authorList>
    </citation>
    <scope>NUCLEOTIDE SEQUENCE [LARGE SCALE GENOMIC DNA]</scope>
    <source>
        <strain evidence="3">PG1</strain>
    </source>
</reference>
<name>A0A0B6S256_BURPL</name>
<feature type="region of interest" description="Disordered" evidence="1">
    <location>
        <begin position="613"/>
        <end position="632"/>
    </location>
</feature>
<dbReference type="HOGENOM" id="CLU_432571_0_0_4"/>
<evidence type="ECO:0000313" key="3">
    <source>
        <dbReference type="Proteomes" id="UP000031838"/>
    </source>
</evidence>
<feature type="region of interest" description="Disordered" evidence="1">
    <location>
        <begin position="45"/>
        <end position="74"/>
    </location>
</feature>